<reference evidence="1 2" key="1">
    <citation type="journal article" date="2015" name="Infect. Genet. Evol.">
        <title>Genomic sequences of six botulinum neurotoxin-producing strains representing three clostridial species illustrate the mobility and diversity of botulinum neurotoxin genes.</title>
        <authorList>
            <person name="Smith T.J."/>
            <person name="Hill K.K."/>
            <person name="Xie G."/>
            <person name="Foley B.T."/>
            <person name="Williamson C.H."/>
            <person name="Foster J.T."/>
            <person name="Johnson S.L."/>
            <person name="Chertkov O."/>
            <person name="Teshima H."/>
            <person name="Gibbons H.S."/>
            <person name="Johnsky L.A."/>
            <person name="Karavis M.A."/>
            <person name="Smith L.A."/>
        </authorList>
    </citation>
    <scope>NUCLEOTIDE SEQUENCE [LARGE SCALE GENOMIC DNA]</scope>
    <source>
        <strain evidence="1">Sullivan</strain>
    </source>
</reference>
<dbReference type="OrthoDB" id="1932474at2"/>
<dbReference type="eggNOG" id="ENOG50327CM">
    <property type="taxonomic scope" value="Bacteria"/>
</dbReference>
<dbReference type="RefSeq" id="WP_039314925.1">
    <property type="nucleotide sequence ID" value="NZ_CP006905.1"/>
</dbReference>
<dbReference type="Proteomes" id="UP000030635">
    <property type="component" value="Chromosome"/>
</dbReference>
<sequence>MGNKVTLIYENGEYSVSINDKLISVNKHMENAIERFTQVISDNEIIQGTSWETMMKELEDVKDSRLVIDSEYKTLTFENLKYFYSTGKVFNMESGKMQALIGGYHLFSFIVKMVEGGYITNYLDVLDFCKEILEEKVPYRTSETSLIVSDPGFNYGSAEYNFVSGKINKGATIEKASFDTFKEYVLNSIR</sequence>
<dbReference type="AlphaFoldDB" id="A0A0A7FS92"/>
<organism evidence="1 2">
    <name type="scientific">Clostridium baratii str. Sullivan</name>
    <dbReference type="NCBI Taxonomy" id="1415775"/>
    <lineage>
        <taxon>Bacteria</taxon>
        <taxon>Bacillati</taxon>
        <taxon>Bacillota</taxon>
        <taxon>Clostridia</taxon>
        <taxon>Eubacteriales</taxon>
        <taxon>Clostridiaceae</taxon>
        <taxon>Clostridium</taxon>
    </lineage>
</organism>
<proteinExistence type="predicted"/>
<protein>
    <submittedName>
        <fullName evidence="1">Uncharacterized protein</fullName>
    </submittedName>
</protein>
<keyword evidence="2" id="KW-1185">Reference proteome</keyword>
<dbReference type="HOGENOM" id="CLU_1425720_0_0_9"/>
<name>A0A0A7FS92_9CLOT</name>
<dbReference type="EMBL" id="CP006905">
    <property type="protein sequence ID" value="AIY82482.1"/>
    <property type="molecule type" value="Genomic_DNA"/>
</dbReference>
<dbReference type="KEGG" id="cbv:U729_2233"/>
<gene>
    <name evidence="1" type="ORF">U729_2233</name>
</gene>
<accession>A0A0A7FS92</accession>
<evidence type="ECO:0000313" key="1">
    <source>
        <dbReference type="EMBL" id="AIY82482.1"/>
    </source>
</evidence>
<dbReference type="STRING" id="1561.NPD11_784"/>
<evidence type="ECO:0000313" key="2">
    <source>
        <dbReference type="Proteomes" id="UP000030635"/>
    </source>
</evidence>